<protein>
    <recommendedName>
        <fullName evidence="4">Transmembrane protein</fullName>
    </recommendedName>
</protein>
<keyword evidence="1" id="KW-1133">Transmembrane helix</keyword>
<evidence type="ECO:0000256" key="1">
    <source>
        <dbReference type="SAM" id="Phobius"/>
    </source>
</evidence>
<evidence type="ECO:0000313" key="3">
    <source>
        <dbReference type="Proteomes" id="UP000249343"/>
    </source>
</evidence>
<comment type="caution">
    <text evidence="2">The sequence shown here is derived from an EMBL/GenBank/DDBJ whole genome shotgun (WGS) entry which is preliminary data.</text>
</comment>
<dbReference type="EMBL" id="JHUK01000002">
    <property type="protein sequence ID" value="RAM57910.1"/>
    <property type="molecule type" value="Genomic_DNA"/>
</dbReference>
<keyword evidence="1" id="KW-0472">Membrane</keyword>
<keyword evidence="3" id="KW-1185">Reference proteome</keyword>
<feature type="transmembrane region" description="Helical" evidence="1">
    <location>
        <begin position="12"/>
        <end position="31"/>
    </location>
</feature>
<accession>A0A328IKR6</accession>
<evidence type="ECO:0000313" key="2">
    <source>
        <dbReference type="EMBL" id="RAM57910.1"/>
    </source>
</evidence>
<reference evidence="2 3" key="1">
    <citation type="submission" date="2014-04" db="EMBL/GenBank/DDBJ databases">
        <title>Genome study of Napier grass stunt phytoplasma.</title>
        <authorList>
            <person name="Kawicha P."/>
            <person name="Dickinson M."/>
            <person name="Hodgetts J."/>
        </authorList>
    </citation>
    <scope>NUCLEOTIDE SEQUENCE [LARGE SCALE GENOMIC DNA]</scope>
    <source>
        <strain evidence="2 3">NGS-S10</strain>
    </source>
</reference>
<keyword evidence="1" id="KW-0812">Transmembrane</keyword>
<proteinExistence type="predicted"/>
<dbReference type="Proteomes" id="UP000249343">
    <property type="component" value="Unassembled WGS sequence"/>
</dbReference>
<feature type="transmembrane region" description="Helical" evidence="1">
    <location>
        <begin position="52"/>
        <end position="68"/>
    </location>
</feature>
<dbReference type="AlphaFoldDB" id="A0A328IKR6"/>
<sequence>MLLHPRQQKTCFILIHLILIIFYKIDQKYCLIKDFLIKNETLSFLIKRTKQINYLLFFFFYFVFFLQNNL</sequence>
<name>A0A328IKR6_9MOLU</name>
<gene>
    <name evidence="2" type="ORF">DH96_01225</name>
</gene>
<evidence type="ECO:0008006" key="4">
    <source>
        <dbReference type="Google" id="ProtNLM"/>
    </source>
</evidence>
<organism evidence="2 3">
    <name type="scientific">Candidatus Phytoplasma oryzae</name>
    <dbReference type="NCBI Taxonomy" id="203274"/>
    <lineage>
        <taxon>Bacteria</taxon>
        <taxon>Bacillati</taxon>
        <taxon>Mycoplasmatota</taxon>
        <taxon>Mollicutes</taxon>
        <taxon>Acholeplasmatales</taxon>
        <taxon>Acholeplasmataceae</taxon>
        <taxon>Candidatus Phytoplasma</taxon>
        <taxon>16SrXI (Rice yellow dwarf group)</taxon>
    </lineage>
</organism>